<evidence type="ECO:0000256" key="6">
    <source>
        <dbReference type="ARBA" id="ARBA00022898"/>
    </source>
</evidence>
<dbReference type="InterPro" id="IPR015421">
    <property type="entry name" value="PyrdxlP-dep_Trfase_major"/>
</dbReference>
<keyword evidence="4 8" id="KW-0032">Aminotransferase</keyword>
<protein>
    <submittedName>
        <fullName evidence="8">Aspartate aminotransferase</fullName>
    </submittedName>
</protein>
<evidence type="ECO:0000313" key="8">
    <source>
        <dbReference type="EMBL" id="PHJ17502.1"/>
    </source>
</evidence>
<keyword evidence="6" id="KW-0663">Pyridoxal phosphate</keyword>
<comment type="cofactor">
    <cofactor evidence="1">
        <name>pyridoxal 5'-phosphate</name>
        <dbReference type="ChEBI" id="CHEBI:597326"/>
    </cofactor>
</comment>
<evidence type="ECO:0000259" key="7">
    <source>
        <dbReference type="Pfam" id="PF00155"/>
    </source>
</evidence>
<comment type="caution">
    <text evidence="8">The sequence shown here is derived from an EMBL/GenBank/DDBJ whole genome shotgun (WGS) entry which is preliminary data.</text>
</comment>
<feature type="non-terminal residue" evidence="8">
    <location>
        <position position="324"/>
    </location>
</feature>
<sequence length="324" mass="35045">MTFMATRPLSLSSSSSFLDLSSPATAIVRLPTSGFPRNNSSLSSSSSFSNFSSPALRFLSFLSSFHSLSSSSFSSSSSLHLSTTSSLYTPSVSPDISRSLPPATISFHRRLKKPSLSQIPSFLNSSHPFNGYLSHSFSSSAKHSSSFLRDRLTRSGREGGVQAPFLSTGVETPHSSLLFSHPCRTYQNTTSPKMKSEGGNSIFQEIVEAPADPILGLQIEYTADTNPKKVNLGIGAYRTEEGLPYVLKCVREIEKEMAGDTSLSKEYLPIDGMKELKKPSQELLFGEESEAIKSDRICSVQGLSGTGSLRVAGEFIHTFLPEAS</sequence>
<evidence type="ECO:0000256" key="1">
    <source>
        <dbReference type="ARBA" id="ARBA00001933"/>
    </source>
</evidence>
<dbReference type="GO" id="GO:0030170">
    <property type="term" value="F:pyridoxal phosphate binding"/>
    <property type="evidence" value="ECO:0007669"/>
    <property type="project" value="InterPro"/>
</dbReference>
<dbReference type="AlphaFoldDB" id="A0A2C6KLY8"/>
<evidence type="ECO:0000256" key="2">
    <source>
        <dbReference type="ARBA" id="ARBA00007441"/>
    </source>
</evidence>
<dbReference type="InterPro" id="IPR000796">
    <property type="entry name" value="Asp_trans"/>
</dbReference>
<keyword evidence="9" id="KW-1185">Reference proteome</keyword>
<dbReference type="RefSeq" id="XP_067919221.1">
    <property type="nucleotide sequence ID" value="XM_068068803.1"/>
</dbReference>
<evidence type="ECO:0000313" key="9">
    <source>
        <dbReference type="Proteomes" id="UP000221165"/>
    </source>
</evidence>
<dbReference type="VEuPathDB" id="ToxoDB:CSUI_008676"/>
<dbReference type="EMBL" id="MIGC01004913">
    <property type="protein sequence ID" value="PHJ17502.1"/>
    <property type="molecule type" value="Genomic_DNA"/>
</dbReference>
<dbReference type="Gene3D" id="3.40.640.10">
    <property type="entry name" value="Type I PLP-dependent aspartate aminotransferase-like (Major domain)"/>
    <property type="match status" value="1"/>
</dbReference>
<dbReference type="SUPFAM" id="SSF53383">
    <property type="entry name" value="PLP-dependent transferases"/>
    <property type="match status" value="1"/>
</dbReference>
<evidence type="ECO:0000256" key="4">
    <source>
        <dbReference type="ARBA" id="ARBA00022576"/>
    </source>
</evidence>
<proteinExistence type="inferred from homology"/>
<name>A0A2C6KLY8_9APIC</name>
<dbReference type="PANTHER" id="PTHR11879">
    <property type="entry name" value="ASPARTATE AMINOTRANSFERASE"/>
    <property type="match status" value="1"/>
</dbReference>
<gene>
    <name evidence="8" type="ORF">CSUI_008676</name>
</gene>
<dbReference type="Proteomes" id="UP000221165">
    <property type="component" value="Unassembled WGS sequence"/>
</dbReference>
<evidence type="ECO:0000256" key="3">
    <source>
        <dbReference type="ARBA" id="ARBA00011738"/>
    </source>
</evidence>
<accession>A0A2C6KLY8</accession>
<dbReference type="InterPro" id="IPR015424">
    <property type="entry name" value="PyrdxlP-dep_Trfase"/>
</dbReference>
<dbReference type="Gene3D" id="3.90.1150.10">
    <property type="entry name" value="Aspartate Aminotransferase, domain 1"/>
    <property type="match status" value="1"/>
</dbReference>
<dbReference type="PANTHER" id="PTHR11879:SF22">
    <property type="entry name" value="ASPARTATE AMINOTRANSFERASE, MITOCHONDRIAL"/>
    <property type="match status" value="1"/>
</dbReference>
<dbReference type="GO" id="GO:0004069">
    <property type="term" value="F:L-aspartate:2-oxoglutarate aminotransferase activity"/>
    <property type="evidence" value="ECO:0007669"/>
    <property type="project" value="UniProtKB-EC"/>
</dbReference>
<dbReference type="OrthoDB" id="6752799at2759"/>
<organism evidence="8 9">
    <name type="scientific">Cystoisospora suis</name>
    <dbReference type="NCBI Taxonomy" id="483139"/>
    <lineage>
        <taxon>Eukaryota</taxon>
        <taxon>Sar</taxon>
        <taxon>Alveolata</taxon>
        <taxon>Apicomplexa</taxon>
        <taxon>Conoidasida</taxon>
        <taxon>Coccidia</taxon>
        <taxon>Eucoccidiorida</taxon>
        <taxon>Eimeriorina</taxon>
        <taxon>Sarcocystidae</taxon>
        <taxon>Cystoisospora</taxon>
    </lineage>
</organism>
<dbReference type="InterPro" id="IPR015422">
    <property type="entry name" value="PyrdxlP-dep_Trfase_small"/>
</dbReference>
<keyword evidence="5 8" id="KW-0808">Transferase</keyword>
<feature type="domain" description="Aminotransferase class I/classII large" evidence="7">
    <location>
        <begin position="228"/>
        <end position="318"/>
    </location>
</feature>
<dbReference type="InterPro" id="IPR004839">
    <property type="entry name" value="Aminotransferase_I/II_large"/>
</dbReference>
<dbReference type="GeneID" id="94432014"/>
<comment type="subunit">
    <text evidence="3">Homodimer.</text>
</comment>
<dbReference type="GO" id="GO:0006520">
    <property type="term" value="P:amino acid metabolic process"/>
    <property type="evidence" value="ECO:0007669"/>
    <property type="project" value="InterPro"/>
</dbReference>
<reference evidence="8 9" key="1">
    <citation type="journal article" date="2017" name="Int. J. Parasitol.">
        <title>The genome of the protozoan parasite Cystoisospora suis and a reverse vaccinology approach to identify vaccine candidates.</title>
        <authorList>
            <person name="Palmieri N."/>
            <person name="Shrestha A."/>
            <person name="Ruttkowski B."/>
            <person name="Beck T."/>
            <person name="Vogl C."/>
            <person name="Tomley F."/>
            <person name="Blake D.P."/>
            <person name="Joachim A."/>
        </authorList>
    </citation>
    <scope>NUCLEOTIDE SEQUENCE [LARGE SCALE GENOMIC DNA]</scope>
    <source>
        <strain evidence="8 9">Wien I</strain>
    </source>
</reference>
<evidence type="ECO:0000256" key="5">
    <source>
        <dbReference type="ARBA" id="ARBA00022679"/>
    </source>
</evidence>
<dbReference type="Pfam" id="PF00155">
    <property type="entry name" value="Aminotran_1_2"/>
    <property type="match status" value="1"/>
</dbReference>
<comment type="similarity">
    <text evidence="2">Belongs to the class-I pyridoxal-phosphate-dependent aminotransferase family.</text>
</comment>